<dbReference type="GO" id="GO:0005886">
    <property type="term" value="C:plasma membrane"/>
    <property type="evidence" value="ECO:0007669"/>
    <property type="project" value="TreeGrafter"/>
</dbReference>
<keyword evidence="1" id="KW-1133">Transmembrane helix</keyword>
<dbReference type="GO" id="GO:0043164">
    <property type="term" value="P:Gram-negative-bacterium-type cell wall biogenesis"/>
    <property type="evidence" value="ECO:0007669"/>
    <property type="project" value="TreeGrafter"/>
</dbReference>
<keyword evidence="1" id="KW-0812">Transmembrane</keyword>
<evidence type="ECO:0000256" key="1">
    <source>
        <dbReference type="SAM" id="Phobius"/>
    </source>
</evidence>
<dbReference type="GO" id="GO:0000270">
    <property type="term" value="P:peptidoglycan metabolic process"/>
    <property type="evidence" value="ECO:0007669"/>
    <property type="project" value="TreeGrafter"/>
</dbReference>
<evidence type="ECO:0000259" key="2">
    <source>
        <dbReference type="Pfam" id="PF02698"/>
    </source>
</evidence>
<keyword evidence="1" id="KW-0472">Membrane</keyword>
<proteinExistence type="predicted"/>
<dbReference type="Pfam" id="PF02698">
    <property type="entry name" value="DUF218"/>
    <property type="match status" value="1"/>
</dbReference>
<feature type="domain" description="DUF218" evidence="2">
    <location>
        <begin position="72"/>
        <end position="221"/>
    </location>
</feature>
<dbReference type="PANTHER" id="PTHR30336">
    <property type="entry name" value="INNER MEMBRANE PROTEIN, PROBABLE PERMEASE"/>
    <property type="match status" value="1"/>
</dbReference>
<dbReference type="AlphaFoldDB" id="A0A7X5U8G9"/>
<dbReference type="RefSeq" id="WP_166946828.1">
    <property type="nucleotide sequence ID" value="NZ_JAARLZ010000002.1"/>
</dbReference>
<feature type="transmembrane region" description="Helical" evidence="1">
    <location>
        <begin position="32"/>
        <end position="56"/>
    </location>
</feature>
<comment type="caution">
    <text evidence="3">The sequence shown here is derived from an EMBL/GenBank/DDBJ whole genome shotgun (WGS) entry which is preliminary data.</text>
</comment>
<gene>
    <name evidence="3" type="ORF">HBF25_04960</name>
</gene>
<protein>
    <submittedName>
        <fullName evidence="3">YdcF family protein</fullName>
    </submittedName>
</protein>
<evidence type="ECO:0000313" key="3">
    <source>
        <dbReference type="EMBL" id="NII05740.1"/>
    </source>
</evidence>
<evidence type="ECO:0000313" key="4">
    <source>
        <dbReference type="Proteomes" id="UP000490980"/>
    </source>
</evidence>
<dbReference type="CDD" id="cd06259">
    <property type="entry name" value="YdcF-like"/>
    <property type="match status" value="1"/>
</dbReference>
<reference evidence="3 4" key="1">
    <citation type="submission" date="2020-03" db="EMBL/GenBank/DDBJ databases">
        <authorList>
            <person name="Lai Q."/>
        </authorList>
    </citation>
    <scope>NUCLEOTIDE SEQUENCE [LARGE SCALE GENOMIC DNA]</scope>
    <source>
        <strain evidence="3 4">CCUG 25036</strain>
    </source>
</reference>
<dbReference type="Proteomes" id="UP000490980">
    <property type="component" value="Unassembled WGS sequence"/>
</dbReference>
<feature type="transmembrane region" description="Helical" evidence="1">
    <location>
        <begin position="7"/>
        <end position="26"/>
    </location>
</feature>
<accession>A0A7X5U8G9</accession>
<organism evidence="3 4">
    <name type="scientific">Luteibacter anthropi</name>
    <dbReference type="NCBI Taxonomy" id="564369"/>
    <lineage>
        <taxon>Bacteria</taxon>
        <taxon>Pseudomonadati</taxon>
        <taxon>Pseudomonadota</taxon>
        <taxon>Gammaproteobacteria</taxon>
        <taxon>Lysobacterales</taxon>
        <taxon>Rhodanobacteraceae</taxon>
        <taxon>Luteibacter</taxon>
    </lineage>
</organism>
<dbReference type="InterPro" id="IPR051599">
    <property type="entry name" value="Cell_Envelope_Assoc"/>
</dbReference>
<keyword evidence="4" id="KW-1185">Reference proteome</keyword>
<sequence length="232" mass="24811">MDYASRLLHPAIQSLLLGVLALVFIGWRRPRAGAACAVVALGWIWVASTPAFALCLRDGLLVASPVEPARVQAIVVLGGGKLPVMTMPADSRAGTALRLWTEGEAPLLLASGRDQADDLMRRFIRAGVPAVALRSESGSENTHENAMASAAILKANGVDAIALVSSDIHLRRAAGCFRQAGLAVRPVAADEGHGLLEHAPAWLPRRDALTLTARSLREYVAVWVYRRRGWMG</sequence>
<dbReference type="EMBL" id="JAARLZ010000002">
    <property type="protein sequence ID" value="NII05740.1"/>
    <property type="molecule type" value="Genomic_DNA"/>
</dbReference>
<dbReference type="Gene3D" id="3.40.50.620">
    <property type="entry name" value="HUPs"/>
    <property type="match status" value="1"/>
</dbReference>
<name>A0A7X5U8G9_9GAMM</name>
<dbReference type="InterPro" id="IPR003848">
    <property type="entry name" value="DUF218"/>
</dbReference>
<dbReference type="PANTHER" id="PTHR30336:SF4">
    <property type="entry name" value="ENVELOPE BIOGENESIS FACTOR ELYC"/>
    <property type="match status" value="1"/>
</dbReference>
<dbReference type="InterPro" id="IPR014729">
    <property type="entry name" value="Rossmann-like_a/b/a_fold"/>
</dbReference>